<evidence type="ECO:0000256" key="1">
    <source>
        <dbReference type="ARBA" id="ARBA00001974"/>
    </source>
</evidence>
<protein>
    <recommendedName>
        <fullName evidence="3">ferredoxin--NADP(+) reductase</fullName>
        <ecNumber evidence="3">1.18.1.2</ecNumber>
    </recommendedName>
</protein>
<feature type="domain" description="FAD/NAD(P)-binding" evidence="11">
    <location>
        <begin position="81"/>
        <end position="263"/>
    </location>
</feature>
<keyword evidence="5 9" id="KW-0274">FAD</keyword>
<keyword evidence="13" id="KW-1185">Reference proteome</keyword>
<feature type="binding site" evidence="10">
    <location>
        <position position="282"/>
    </location>
    <ligand>
        <name>NADP(+)</name>
        <dbReference type="ChEBI" id="CHEBI:58349"/>
    </ligand>
</feature>
<organism evidence="12 13">
    <name type="scientific">Corynebacterium testudinoris</name>
    <dbReference type="NCBI Taxonomy" id="136857"/>
    <lineage>
        <taxon>Bacteria</taxon>
        <taxon>Bacillati</taxon>
        <taxon>Actinomycetota</taxon>
        <taxon>Actinomycetes</taxon>
        <taxon>Mycobacteriales</taxon>
        <taxon>Corynebacteriaceae</taxon>
        <taxon>Corynebacterium</taxon>
    </lineage>
</organism>
<accession>A0A0G3HD18</accession>
<dbReference type="Proteomes" id="UP000035540">
    <property type="component" value="Chromosome"/>
</dbReference>
<evidence type="ECO:0000256" key="5">
    <source>
        <dbReference type="ARBA" id="ARBA00022827"/>
    </source>
</evidence>
<evidence type="ECO:0000256" key="6">
    <source>
        <dbReference type="ARBA" id="ARBA00022857"/>
    </source>
</evidence>
<feature type="binding site" evidence="9">
    <location>
        <position position="156"/>
    </location>
    <ligand>
        <name>FAD</name>
        <dbReference type="ChEBI" id="CHEBI:57692"/>
    </ligand>
</feature>
<reference evidence="12 13" key="1">
    <citation type="journal article" date="2015" name="Genome Announc.">
        <title>Complete Genome Sequence of the Type Strain Corynebacterium testudinoris DSM 44614, Recovered from Necrotic Lesions in the Mouth of a Tortoise.</title>
        <authorList>
            <person name="Ruckert C."/>
            <person name="Kriete M."/>
            <person name="Jaenicke S."/>
            <person name="Winkler A."/>
            <person name="Tauch A."/>
        </authorList>
    </citation>
    <scope>NUCLEOTIDE SEQUENCE [LARGE SCALE GENOMIC DNA]</scope>
    <source>
        <strain evidence="12 13">DSM 44614</strain>
    </source>
</reference>
<evidence type="ECO:0000256" key="8">
    <source>
        <dbReference type="ARBA" id="ARBA00047776"/>
    </source>
</evidence>
<evidence type="ECO:0000256" key="3">
    <source>
        <dbReference type="ARBA" id="ARBA00013223"/>
    </source>
</evidence>
<dbReference type="PANTHER" id="PTHR48467:SF1">
    <property type="entry name" value="GLUTAMATE SYNTHASE 1 [NADH], CHLOROPLASTIC-LIKE"/>
    <property type="match status" value="1"/>
</dbReference>
<dbReference type="SUPFAM" id="SSF51971">
    <property type="entry name" value="Nucleotide-binding domain"/>
    <property type="match status" value="1"/>
</dbReference>
<evidence type="ECO:0000313" key="13">
    <source>
        <dbReference type="Proteomes" id="UP000035540"/>
    </source>
</evidence>
<reference evidence="13" key="2">
    <citation type="submission" date="2015-05" db="EMBL/GenBank/DDBJ databases">
        <title>Complete genome sequence of Corynebacterium testudinoris DSM 44614, recovered from necrotic lesions in the mouth of a tortoise.</title>
        <authorList>
            <person name="Ruckert C."/>
            <person name="Albersmeier A."/>
            <person name="Winkler A."/>
            <person name="Tauch A."/>
        </authorList>
    </citation>
    <scope>NUCLEOTIDE SEQUENCE [LARGE SCALE GENOMIC DNA]</scope>
    <source>
        <strain evidence="13">DSM 44614</strain>
    </source>
</reference>
<evidence type="ECO:0000256" key="4">
    <source>
        <dbReference type="ARBA" id="ARBA00022630"/>
    </source>
</evidence>
<feature type="binding site" evidence="9">
    <location>
        <begin position="441"/>
        <end position="443"/>
    </location>
    <ligand>
        <name>FAD</name>
        <dbReference type="ChEBI" id="CHEBI:57692"/>
    </ligand>
</feature>
<evidence type="ECO:0000259" key="11">
    <source>
        <dbReference type="Pfam" id="PF07992"/>
    </source>
</evidence>
<dbReference type="InterPro" id="IPR036188">
    <property type="entry name" value="FAD/NAD-bd_sf"/>
</dbReference>
<feature type="binding site" evidence="9">
    <location>
        <position position="90"/>
    </location>
    <ligand>
        <name>FAD</name>
        <dbReference type="ChEBI" id="CHEBI:57692"/>
    </ligand>
</feature>
<evidence type="ECO:0000313" key="12">
    <source>
        <dbReference type="EMBL" id="AKK09843.1"/>
    </source>
</evidence>
<feature type="binding site" evidence="9">
    <location>
        <position position="434"/>
    </location>
    <ligand>
        <name>FAD</name>
        <dbReference type="ChEBI" id="CHEBI:57692"/>
    </ligand>
</feature>
<dbReference type="InterPro" id="IPR021163">
    <property type="entry name" value="Ferredox_Rdtase_adrenod"/>
</dbReference>
<dbReference type="PATRIC" id="fig|136857.5.peg.2406"/>
<evidence type="ECO:0000256" key="7">
    <source>
        <dbReference type="ARBA" id="ARBA00023002"/>
    </source>
</evidence>
<dbReference type="PANTHER" id="PTHR48467">
    <property type="entry name" value="GLUTAMATE SYNTHASE 1 [NADH], CHLOROPLASTIC-LIKE"/>
    <property type="match status" value="1"/>
</dbReference>
<feature type="binding site" evidence="10">
    <location>
        <position position="441"/>
    </location>
    <ligand>
        <name>NADP(+)</name>
        <dbReference type="ChEBI" id="CHEBI:58349"/>
    </ligand>
</feature>
<dbReference type="Pfam" id="PF07992">
    <property type="entry name" value="Pyr_redox_2"/>
    <property type="match status" value="1"/>
</dbReference>
<feature type="binding site" evidence="10">
    <location>
        <begin position="270"/>
        <end position="271"/>
    </location>
    <ligand>
        <name>NADP(+)</name>
        <dbReference type="ChEBI" id="CHEBI:58349"/>
    </ligand>
</feature>
<dbReference type="GO" id="GO:0004324">
    <property type="term" value="F:ferredoxin-NADP+ reductase activity"/>
    <property type="evidence" value="ECO:0007669"/>
    <property type="project" value="UniProtKB-EC"/>
</dbReference>
<dbReference type="Gene3D" id="3.50.50.60">
    <property type="entry name" value="FAD/NAD(P)-binding domain"/>
    <property type="match status" value="1"/>
</dbReference>
<dbReference type="EMBL" id="CP011545">
    <property type="protein sequence ID" value="AKK09843.1"/>
    <property type="molecule type" value="Genomic_DNA"/>
</dbReference>
<keyword evidence="6 10" id="KW-0521">NADP</keyword>
<keyword evidence="7 12" id="KW-0560">Oxidoreductase</keyword>
<dbReference type="KEGG" id="cted:CTEST_12180"/>
<comment type="cofactor">
    <cofactor evidence="1 9">
        <name>FAD</name>
        <dbReference type="ChEBI" id="CHEBI:57692"/>
    </cofactor>
</comment>
<name>A0A0G3HD18_9CORY</name>
<proteinExistence type="inferred from homology"/>
<dbReference type="EC" id="1.18.1.2" evidence="3"/>
<dbReference type="InterPro" id="IPR055275">
    <property type="entry name" value="Ferredox_Rdtase"/>
</dbReference>
<evidence type="ECO:0000256" key="10">
    <source>
        <dbReference type="PIRSR" id="PIRSR000362-2"/>
    </source>
</evidence>
<dbReference type="PIRSF" id="PIRSF000362">
    <property type="entry name" value="FNR"/>
    <property type="match status" value="1"/>
</dbReference>
<gene>
    <name evidence="12" type="ORF">CTEST_12180</name>
</gene>
<sequence length="535" mass="58088">MASWVMFGIGCVIAALNRDYAPVGTMDKVDRSVFKYSRSSEFNCCFPLPDVAVALIWQTMRSINGAPVNFKENPDTMSHLNVAVIGAGPAGIYASDLLVRNSEHEVHVDLFEQMPAPFGLIRYGVAPDHPRIKGIITSLHKVLDKPEIRLLGNVTIGTDITIEELREYYDAVVIATGAVRDRPLTIPGIDAAGSFGAADLVGFYDGNPRFSRDWDLSAEQVAVIGVGNVGLDAARVLAKTADELLVTEIADNVYESLSRNAATEVHIFGRRGPAQAKFTPQELKELDHSPTINVVVDPEDIDYDAASEEARRASKSQDLVCTILEQYAIREPKDAPHTLQIHLFESPVEILQHDGRVVGLRTERTELDGTGNVRGTGSFTDWPVQAVYRAVGYESDPLPGLPFDPEAAVIPNDGGHILHSPGGSPVPGLYATGWIKRGPIGLIGNTKSDAKQTTDMLLADATAGQLTAPAHAEHNAIIELLDSRGVDYTTWEGWYQLDAAERALGESSGVPGRERKKIVEWEDMVSHARATKVTV</sequence>
<dbReference type="AlphaFoldDB" id="A0A0G3HD18"/>
<feature type="binding site" evidence="9">
    <location>
        <position position="120"/>
    </location>
    <ligand>
        <name>FAD</name>
        <dbReference type="ChEBI" id="CHEBI:57692"/>
    </ligand>
</feature>
<dbReference type="PRINTS" id="PR00419">
    <property type="entry name" value="ADXRDTASE"/>
</dbReference>
<evidence type="ECO:0000256" key="2">
    <source>
        <dbReference type="ARBA" id="ARBA00008312"/>
    </source>
</evidence>
<dbReference type="InterPro" id="IPR023753">
    <property type="entry name" value="FAD/NAD-binding_dom"/>
</dbReference>
<evidence type="ECO:0000256" key="9">
    <source>
        <dbReference type="PIRSR" id="PIRSR000362-1"/>
    </source>
</evidence>
<keyword evidence="4" id="KW-0285">Flavoprotein</keyword>
<comment type="similarity">
    <text evidence="2">Belongs to the ferredoxin--NADP reductase type 1 family.</text>
</comment>
<feature type="binding site" evidence="9">
    <location>
        <position position="112"/>
    </location>
    <ligand>
        <name>FAD</name>
        <dbReference type="ChEBI" id="CHEBI:57692"/>
    </ligand>
</feature>
<dbReference type="Gene3D" id="3.40.50.720">
    <property type="entry name" value="NAD(P)-binding Rossmann-like Domain"/>
    <property type="match status" value="1"/>
</dbReference>
<comment type="catalytic activity">
    <reaction evidence="8">
        <text>2 reduced [2Fe-2S]-[ferredoxin] + NADP(+) + H(+) = 2 oxidized [2Fe-2S]-[ferredoxin] + NADPH</text>
        <dbReference type="Rhea" id="RHEA:20125"/>
        <dbReference type="Rhea" id="RHEA-COMP:10000"/>
        <dbReference type="Rhea" id="RHEA-COMP:10001"/>
        <dbReference type="ChEBI" id="CHEBI:15378"/>
        <dbReference type="ChEBI" id="CHEBI:33737"/>
        <dbReference type="ChEBI" id="CHEBI:33738"/>
        <dbReference type="ChEBI" id="CHEBI:57783"/>
        <dbReference type="ChEBI" id="CHEBI:58349"/>
        <dbReference type="EC" id="1.18.1.2"/>
    </reaction>
</comment>
<dbReference type="STRING" id="136857.CTEST_12180"/>